<keyword evidence="4 8" id="KW-0472">Membrane</keyword>
<proteinExistence type="inferred from homology"/>
<evidence type="ECO:0000256" key="4">
    <source>
        <dbReference type="ARBA" id="ARBA00023136"/>
    </source>
</evidence>
<organism evidence="11 12">
    <name type="scientific">Neptuniibacter caesariensis</name>
    <dbReference type="NCBI Taxonomy" id="207954"/>
    <lineage>
        <taxon>Bacteria</taxon>
        <taxon>Pseudomonadati</taxon>
        <taxon>Pseudomonadota</taxon>
        <taxon>Gammaproteobacteria</taxon>
        <taxon>Oceanospirillales</taxon>
        <taxon>Oceanospirillaceae</taxon>
        <taxon>Neptuniibacter</taxon>
    </lineage>
</organism>
<dbReference type="PANTHER" id="PTHR32089">
    <property type="entry name" value="METHYL-ACCEPTING CHEMOTAXIS PROTEIN MCPB"/>
    <property type="match status" value="1"/>
</dbReference>
<dbReference type="PROSITE" id="PS50885">
    <property type="entry name" value="HAMP"/>
    <property type="match status" value="1"/>
</dbReference>
<protein>
    <submittedName>
        <fullName evidence="11">Methyl-accepting chemotaxis protein</fullName>
    </submittedName>
</protein>
<evidence type="ECO:0000313" key="12">
    <source>
        <dbReference type="Proteomes" id="UP000002171"/>
    </source>
</evidence>
<dbReference type="PROSITE" id="PS50111">
    <property type="entry name" value="CHEMOTAXIS_TRANSDUC_2"/>
    <property type="match status" value="1"/>
</dbReference>
<dbReference type="AlphaFoldDB" id="A0A7U8C762"/>
<comment type="similarity">
    <text evidence="6">Belongs to the methyl-accepting chemotaxis (MCP) protein family.</text>
</comment>
<dbReference type="InterPro" id="IPR004090">
    <property type="entry name" value="Chemotax_Me-accpt_rcpt"/>
</dbReference>
<dbReference type="SUPFAM" id="SSF58104">
    <property type="entry name" value="Methyl-accepting chemotaxis protein (MCP) signaling domain"/>
    <property type="match status" value="1"/>
</dbReference>
<dbReference type="InterPro" id="IPR003660">
    <property type="entry name" value="HAMP_dom"/>
</dbReference>
<reference evidence="11 12" key="1">
    <citation type="submission" date="2006-02" db="EMBL/GenBank/DDBJ databases">
        <authorList>
            <person name="Pinhassi J."/>
            <person name="Pedros-Alio C."/>
            <person name="Ferriera S."/>
            <person name="Johnson J."/>
            <person name="Kravitz S."/>
            <person name="Halpern A."/>
            <person name="Remington K."/>
            <person name="Beeson K."/>
            <person name="Tran B."/>
            <person name="Rogers Y.-H."/>
            <person name="Friedman R."/>
            <person name="Venter J.C."/>
        </authorList>
    </citation>
    <scope>NUCLEOTIDE SEQUENCE [LARGE SCALE GENOMIC DNA]</scope>
    <source>
        <strain evidence="11 12">MED92</strain>
    </source>
</reference>
<evidence type="ECO:0000256" key="2">
    <source>
        <dbReference type="ARBA" id="ARBA00022692"/>
    </source>
</evidence>
<dbReference type="Proteomes" id="UP000002171">
    <property type="component" value="Unassembled WGS sequence"/>
</dbReference>
<dbReference type="OrthoDB" id="6092731at2"/>
<dbReference type="GO" id="GO:0006935">
    <property type="term" value="P:chemotaxis"/>
    <property type="evidence" value="ECO:0007669"/>
    <property type="project" value="InterPro"/>
</dbReference>
<dbReference type="SMART" id="SM00283">
    <property type="entry name" value="MA"/>
    <property type="match status" value="1"/>
</dbReference>
<dbReference type="Pfam" id="PF00672">
    <property type="entry name" value="HAMP"/>
    <property type="match status" value="1"/>
</dbReference>
<evidence type="ECO:0000313" key="11">
    <source>
        <dbReference type="EMBL" id="EAR62822.1"/>
    </source>
</evidence>
<dbReference type="GO" id="GO:0016020">
    <property type="term" value="C:membrane"/>
    <property type="evidence" value="ECO:0007669"/>
    <property type="project" value="UniProtKB-SubCell"/>
</dbReference>
<gene>
    <name evidence="11" type="ORF">MED92_06881</name>
</gene>
<keyword evidence="5 7" id="KW-0807">Transducer</keyword>
<evidence type="ECO:0000259" key="9">
    <source>
        <dbReference type="PROSITE" id="PS50111"/>
    </source>
</evidence>
<dbReference type="Gene3D" id="1.10.287.950">
    <property type="entry name" value="Methyl-accepting chemotaxis protein"/>
    <property type="match status" value="1"/>
</dbReference>
<dbReference type="GO" id="GO:0004888">
    <property type="term" value="F:transmembrane signaling receptor activity"/>
    <property type="evidence" value="ECO:0007669"/>
    <property type="project" value="InterPro"/>
</dbReference>
<dbReference type="GO" id="GO:0007165">
    <property type="term" value="P:signal transduction"/>
    <property type="evidence" value="ECO:0007669"/>
    <property type="project" value="UniProtKB-KW"/>
</dbReference>
<dbReference type="PRINTS" id="PR00260">
    <property type="entry name" value="CHEMTRNSDUCR"/>
</dbReference>
<dbReference type="EMBL" id="AAOW01000001">
    <property type="protein sequence ID" value="EAR62822.1"/>
    <property type="molecule type" value="Genomic_DNA"/>
</dbReference>
<dbReference type="RefSeq" id="WP_007021840.1">
    <property type="nucleotide sequence ID" value="NZ_CH724126.1"/>
</dbReference>
<dbReference type="InterPro" id="IPR004089">
    <property type="entry name" value="MCPsignal_dom"/>
</dbReference>
<dbReference type="SMART" id="SM00304">
    <property type="entry name" value="HAMP"/>
    <property type="match status" value="1"/>
</dbReference>
<comment type="subcellular location">
    <subcellularLocation>
        <location evidence="1">Membrane</location>
        <topology evidence="1">Multi-pass membrane protein</topology>
    </subcellularLocation>
</comment>
<accession>A0A7U8C762</accession>
<dbReference type="CDD" id="cd06225">
    <property type="entry name" value="HAMP"/>
    <property type="match status" value="1"/>
</dbReference>
<evidence type="ECO:0000256" key="6">
    <source>
        <dbReference type="ARBA" id="ARBA00029447"/>
    </source>
</evidence>
<keyword evidence="2 8" id="KW-0812">Transmembrane</keyword>
<name>A0A7U8C762_NEPCE</name>
<evidence type="ECO:0000256" key="5">
    <source>
        <dbReference type="ARBA" id="ARBA00023224"/>
    </source>
</evidence>
<dbReference type="PANTHER" id="PTHR32089:SF119">
    <property type="entry name" value="METHYL-ACCEPTING CHEMOTAXIS PROTEIN CTPL"/>
    <property type="match status" value="1"/>
</dbReference>
<feature type="transmembrane region" description="Helical" evidence="8">
    <location>
        <begin position="274"/>
        <end position="296"/>
    </location>
</feature>
<evidence type="ECO:0000256" key="7">
    <source>
        <dbReference type="PROSITE-ProRule" id="PRU00284"/>
    </source>
</evidence>
<sequence length="627" mass="68060">MLQVTFKQKLIFVVLLTLVSIAYLGFVSLSNLSEQNNSAKRVSNLTETSDLLSTLQLELLTAESALSQMTETNASAFDKELKTMSASFKQGLSEKSVLTTDPKLAEMLEQSSSFFTQYINALSAQLSAQRALGFNGESGVLKPLNEAAADLEDKLSVFSMLLQPFIVTRQLEKEYLISPSQEAADKLSKQLETVIYEVKDAEFYDTFGPSIETYQAQTQKLIVAAENRASSYLALNKARTTFKAHITNTQRYLKTELLSKARDQAEAATADTRWTIILVSVILALAISAILAKIGVSAGLTLKSIVQQVNKIASGDLTTSLKISENKADEFDQVSKAVNTMTDDLRQVIRQVAQSQSELQLQSEELSQAIQTIASNNSQVSDQSNHLASATEQISATTEQVAHRVQSLQTDSQNAHQAAVDGGTIISYAMTALSETARVVEASSMQLQQLQQHSEEIDKVLLIINDLADQTNLLALNAAIEAARAGEAGRGFSVVADEVRTLAESTVKATGDITDTVRAIQQQTRSVIDVMNQSTKSIDEVKQQGGEAQRAVERIEQQTQQALSTSTEITGAIDEVATTTREMASSMDQIAQGIEQNSCASNAIVTSADNLKGSAENMGEMTRKFSY</sequence>
<feature type="transmembrane region" description="Helical" evidence="8">
    <location>
        <begin position="12"/>
        <end position="32"/>
    </location>
</feature>
<dbReference type="Pfam" id="PF00015">
    <property type="entry name" value="MCPsignal"/>
    <property type="match status" value="1"/>
</dbReference>
<evidence type="ECO:0000256" key="3">
    <source>
        <dbReference type="ARBA" id="ARBA00022989"/>
    </source>
</evidence>
<evidence type="ECO:0000256" key="1">
    <source>
        <dbReference type="ARBA" id="ARBA00004141"/>
    </source>
</evidence>
<comment type="caution">
    <text evidence="11">The sequence shown here is derived from an EMBL/GenBank/DDBJ whole genome shotgun (WGS) entry which is preliminary data.</text>
</comment>
<evidence type="ECO:0000256" key="8">
    <source>
        <dbReference type="SAM" id="Phobius"/>
    </source>
</evidence>
<feature type="domain" description="Methyl-accepting transducer" evidence="9">
    <location>
        <begin position="355"/>
        <end position="591"/>
    </location>
</feature>
<evidence type="ECO:0000259" key="10">
    <source>
        <dbReference type="PROSITE" id="PS50885"/>
    </source>
</evidence>
<feature type="domain" description="HAMP" evidence="10">
    <location>
        <begin position="302"/>
        <end position="350"/>
    </location>
</feature>
<keyword evidence="3 8" id="KW-1133">Transmembrane helix</keyword>
<dbReference type="FunFam" id="1.10.287.950:FF:000001">
    <property type="entry name" value="Methyl-accepting chemotaxis sensory transducer"/>
    <property type="match status" value="1"/>
</dbReference>
<keyword evidence="12" id="KW-1185">Reference proteome</keyword>